<keyword evidence="3" id="KW-1185">Reference proteome</keyword>
<evidence type="ECO:0000313" key="2">
    <source>
        <dbReference type="EMBL" id="GAY73642.1"/>
    </source>
</evidence>
<keyword evidence="2" id="KW-0560">Oxidoreductase</keyword>
<dbReference type="GO" id="GO:0033014">
    <property type="term" value="P:tetrapyrrole biosynthetic process"/>
    <property type="evidence" value="ECO:0007669"/>
    <property type="project" value="InterPro"/>
</dbReference>
<reference evidence="2 3" key="1">
    <citation type="submission" date="2017-11" db="EMBL/GenBank/DDBJ databases">
        <title>Draft Genome Sequence of Lactobacillus curieae NBRC 111893 isolated from Koso, a Japanese sugar-Vegetable Fermented Beverage.</title>
        <authorList>
            <person name="Chiou T.Y."/>
            <person name="Oshima K."/>
            <person name="Suda W."/>
            <person name="Hattori M."/>
            <person name="Takahashi T."/>
        </authorList>
    </citation>
    <scope>NUCLEOTIDE SEQUENCE [LARGE SCALE GENOMIC DNA]</scope>
    <source>
        <strain evidence="2 3">NBRC111893</strain>
    </source>
</reference>
<dbReference type="AlphaFoldDB" id="A0A401FMM8"/>
<dbReference type="Proteomes" id="UP000286974">
    <property type="component" value="Unassembled WGS sequence"/>
</dbReference>
<dbReference type="InterPro" id="IPR036343">
    <property type="entry name" value="GluRdtase_N_sf"/>
</dbReference>
<dbReference type="GO" id="GO:0008883">
    <property type="term" value="F:glutamyl-tRNA reductase activity"/>
    <property type="evidence" value="ECO:0007669"/>
    <property type="project" value="UniProtKB-EC"/>
</dbReference>
<dbReference type="PANTHER" id="PTHR43120:SF1">
    <property type="entry name" value="GLUTAMYL-TRNA REDUCTASE 1, CHLOROPLASTIC"/>
    <property type="match status" value="1"/>
</dbReference>
<dbReference type="GO" id="GO:0050661">
    <property type="term" value="F:NADP binding"/>
    <property type="evidence" value="ECO:0007669"/>
    <property type="project" value="InterPro"/>
</dbReference>
<evidence type="ECO:0000313" key="3">
    <source>
        <dbReference type="Proteomes" id="UP000286974"/>
    </source>
</evidence>
<sequence>MFVIYIGLDFKKLPLDIRENFVFSKSELPAANSALNSEKSILENVILSTCNRTEIYAVVDQIHTGQYYLKRFLARWFNVSLKEIEKFGSYSIKTGRDYSFI</sequence>
<dbReference type="EC" id="1.2.1.70" evidence="2"/>
<dbReference type="RefSeq" id="WP_261341435.1">
    <property type="nucleotide sequence ID" value="NZ_BEXA01000003.1"/>
</dbReference>
<dbReference type="EMBL" id="BEXA01000003">
    <property type="protein sequence ID" value="GAY73642.1"/>
    <property type="molecule type" value="Genomic_DNA"/>
</dbReference>
<name>A0A401FMM8_9LACO</name>
<feature type="domain" description="Glutamyl-tRNA reductase N-terminal" evidence="1">
    <location>
        <begin position="6"/>
        <end position="87"/>
    </location>
</feature>
<accession>A0A401FMM8</accession>
<dbReference type="SUPFAM" id="SSF69742">
    <property type="entry name" value="Glutamyl tRNA-reductase catalytic, N-terminal domain"/>
    <property type="match status" value="1"/>
</dbReference>
<evidence type="ECO:0000259" key="1">
    <source>
        <dbReference type="Pfam" id="PF05201"/>
    </source>
</evidence>
<dbReference type="InterPro" id="IPR015895">
    <property type="entry name" value="4pyrrol_synth_GluRdtase_N"/>
</dbReference>
<dbReference type="Pfam" id="PF05201">
    <property type="entry name" value="GlutR_N"/>
    <property type="match status" value="1"/>
</dbReference>
<comment type="caution">
    <text evidence="2">The sequence shown here is derived from an EMBL/GenBank/DDBJ whole genome shotgun (WGS) entry which is preliminary data.</text>
</comment>
<gene>
    <name evidence="2" type="ORF">NBRC111893_1788</name>
</gene>
<protein>
    <submittedName>
        <fullName evidence="2">Glutamyl-tRNA reductase</fullName>
        <ecNumber evidence="2">1.2.1.70</ecNumber>
    </submittedName>
</protein>
<proteinExistence type="predicted"/>
<dbReference type="Gene3D" id="3.30.460.30">
    <property type="entry name" value="Glutamyl-tRNA reductase, N-terminal domain"/>
    <property type="match status" value="1"/>
</dbReference>
<organism evidence="2 3">
    <name type="scientific">Lentilactobacillus kosonis</name>
    <dbReference type="NCBI Taxonomy" id="2810561"/>
    <lineage>
        <taxon>Bacteria</taxon>
        <taxon>Bacillati</taxon>
        <taxon>Bacillota</taxon>
        <taxon>Bacilli</taxon>
        <taxon>Lactobacillales</taxon>
        <taxon>Lactobacillaceae</taxon>
        <taxon>Lentilactobacillus</taxon>
    </lineage>
</organism>
<dbReference type="PANTHER" id="PTHR43120">
    <property type="entry name" value="GLUTAMYL-TRNA REDUCTASE 1, CHLOROPLASTIC"/>
    <property type="match status" value="1"/>
</dbReference>